<evidence type="ECO:0000256" key="3">
    <source>
        <dbReference type="ARBA" id="ARBA00022741"/>
    </source>
</evidence>
<evidence type="ECO:0000256" key="5">
    <source>
        <dbReference type="ARBA" id="ARBA00022840"/>
    </source>
</evidence>
<dbReference type="Pfam" id="PF11883">
    <property type="entry name" value="DUF3403"/>
    <property type="match status" value="1"/>
</dbReference>
<feature type="domain" description="Protein kinase" evidence="7">
    <location>
        <begin position="1"/>
        <end position="103"/>
    </location>
</feature>
<dbReference type="EMBL" id="JASCZI010121626">
    <property type="protein sequence ID" value="MED6162454.1"/>
    <property type="molecule type" value="Genomic_DNA"/>
</dbReference>
<dbReference type="PANTHER" id="PTHR27002">
    <property type="entry name" value="RECEPTOR-LIKE SERINE/THREONINE-PROTEIN KINASE SD1-8"/>
    <property type="match status" value="1"/>
</dbReference>
<name>A0ABU6UMY1_9FABA</name>
<accession>A0ABU6UMY1</accession>
<dbReference type="PANTHER" id="PTHR27002:SF906">
    <property type="entry name" value="PROTEIN KINASE DOMAIN-CONTAINING PROTEIN"/>
    <property type="match status" value="1"/>
</dbReference>
<proteinExistence type="predicted"/>
<dbReference type="Pfam" id="PF07714">
    <property type="entry name" value="PK_Tyr_Ser-Thr"/>
    <property type="match status" value="1"/>
</dbReference>
<feature type="compositionally biased region" description="Polar residues" evidence="6">
    <location>
        <begin position="126"/>
        <end position="138"/>
    </location>
</feature>
<dbReference type="InterPro" id="IPR021820">
    <property type="entry name" value="S-locus_recpt_kinase_C"/>
</dbReference>
<comment type="caution">
    <text evidence="8">The sequence shown here is derived from an EMBL/GenBank/DDBJ whole genome shotgun (WGS) entry which is preliminary data.</text>
</comment>
<sequence length="151" mass="17088">MAPEYIIDGLFSTKSDVYSFGVLVLEIVSGKRNRAFSHRDHHFSLLGHAWTFFNEEQWLDIVDACMKESINLPEVKRSIHVGLLCVQRSPEDRPSMSEVHMMLSSEWALPQPKKPGFFTERDLVGESSSSTNSNNKGLSISKFSVSEVDPR</sequence>
<dbReference type="Gene3D" id="1.10.510.10">
    <property type="entry name" value="Transferase(Phosphotransferase) domain 1"/>
    <property type="match status" value="1"/>
</dbReference>
<keyword evidence="3" id="KW-0547">Nucleotide-binding</keyword>
<keyword evidence="2" id="KW-0808">Transferase</keyword>
<protein>
    <recommendedName>
        <fullName evidence="7">Protein kinase domain-containing protein</fullName>
    </recommendedName>
</protein>
<gene>
    <name evidence="8" type="ORF">PIB30_070574</name>
</gene>
<evidence type="ECO:0000256" key="1">
    <source>
        <dbReference type="ARBA" id="ARBA00022527"/>
    </source>
</evidence>
<keyword evidence="9" id="KW-1185">Reference proteome</keyword>
<evidence type="ECO:0000259" key="7">
    <source>
        <dbReference type="PROSITE" id="PS50011"/>
    </source>
</evidence>
<reference evidence="8 9" key="1">
    <citation type="journal article" date="2023" name="Plants (Basel)">
        <title>Bridging the Gap: Combining Genomics and Transcriptomics Approaches to Understand Stylosanthes scabra, an Orphan Legume from the Brazilian Caatinga.</title>
        <authorList>
            <person name="Ferreira-Neto J.R.C."/>
            <person name="da Silva M.D."/>
            <person name="Binneck E."/>
            <person name="de Melo N.F."/>
            <person name="da Silva R.H."/>
            <person name="de Melo A.L.T.M."/>
            <person name="Pandolfi V."/>
            <person name="Bustamante F.O."/>
            <person name="Brasileiro-Vidal A.C."/>
            <person name="Benko-Iseppon A.M."/>
        </authorList>
    </citation>
    <scope>NUCLEOTIDE SEQUENCE [LARGE SCALE GENOMIC DNA]</scope>
    <source>
        <tissue evidence="8">Leaves</tissue>
    </source>
</reference>
<evidence type="ECO:0000256" key="2">
    <source>
        <dbReference type="ARBA" id="ARBA00022679"/>
    </source>
</evidence>
<organism evidence="8 9">
    <name type="scientific">Stylosanthes scabra</name>
    <dbReference type="NCBI Taxonomy" id="79078"/>
    <lineage>
        <taxon>Eukaryota</taxon>
        <taxon>Viridiplantae</taxon>
        <taxon>Streptophyta</taxon>
        <taxon>Embryophyta</taxon>
        <taxon>Tracheophyta</taxon>
        <taxon>Spermatophyta</taxon>
        <taxon>Magnoliopsida</taxon>
        <taxon>eudicotyledons</taxon>
        <taxon>Gunneridae</taxon>
        <taxon>Pentapetalae</taxon>
        <taxon>rosids</taxon>
        <taxon>fabids</taxon>
        <taxon>Fabales</taxon>
        <taxon>Fabaceae</taxon>
        <taxon>Papilionoideae</taxon>
        <taxon>50 kb inversion clade</taxon>
        <taxon>dalbergioids sensu lato</taxon>
        <taxon>Dalbergieae</taxon>
        <taxon>Pterocarpus clade</taxon>
        <taxon>Stylosanthes</taxon>
    </lineage>
</organism>
<evidence type="ECO:0000256" key="4">
    <source>
        <dbReference type="ARBA" id="ARBA00022777"/>
    </source>
</evidence>
<keyword evidence="4" id="KW-0418">Kinase</keyword>
<dbReference type="PROSITE" id="PS50011">
    <property type="entry name" value="PROTEIN_KINASE_DOM"/>
    <property type="match status" value="1"/>
</dbReference>
<evidence type="ECO:0000313" key="8">
    <source>
        <dbReference type="EMBL" id="MED6162454.1"/>
    </source>
</evidence>
<dbReference type="InterPro" id="IPR011009">
    <property type="entry name" value="Kinase-like_dom_sf"/>
</dbReference>
<dbReference type="SUPFAM" id="SSF56112">
    <property type="entry name" value="Protein kinase-like (PK-like)"/>
    <property type="match status" value="1"/>
</dbReference>
<dbReference type="Proteomes" id="UP001341840">
    <property type="component" value="Unassembled WGS sequence"/>
</dbReference>
<evidence type="ECO:0000313" key="9">
    <source>
        <dbReference type="Proteomes" id="UP001341840"/>
    </source>
</evidence>
<dbReference type="InterPro" id="IPR001245">
    <property type="entry name" value="Ser-Thr/Tyr_kinase_cat_dom"/>
</dbReference>
<feature type="region of interest" description="Disordered" evidence="6">
    <location>
        <begin position="118"/>
        <end position="138"/>
    </location>
</feature>
<keyword evidence="1" id="KW-0723">Serine/threonine-protein kinase</keyword>
<dbReference type="InterPro" id="IPR000719">
    <property type="entry name" value="Prot_kinase_dom"/>
</dbReference>
<keyword evidence="5" id="KW-0067">ATP-binding</keyword>
<evidence type="ECO:0000256" key="6">
    <source>
        <dbReference type="SAM" id="MobiDB-lite"/>
    </source>
</evidence>